<dbReference type="EMBL" id="ML977650">
    <property type="protein sequence ID" value="KAF1994829.1"/>
    <property type="molecule type" value="Genomic_DNA"/>
</dbReference>
<gene>
    <name evidence="1" type="ORF">P154DRAFT_362898</name>
</gene>
<reference evidence="1" key="1">
    <citation type="journal article" date="2020" name="Stud. Mycol.">
        <title>101 Dothideomycetes genomes: a test case for predicting lifestyles and emergence of pathogens.</title>
        <authorList>
            <person name="Haridas S."/>
            <person name="Albert R."/>
            <person name="Binder M."/>
            <person name="Bloem J."/>
            <person name="Labutti K."/>
            <person name="Salamov A."/>
            <person name="Andreopoulos B."/>
            <person name="Baker S."/>
            <person name="Barry K."/>
            <person name="Bills G."/>
            <person name="Bluhm B."/>
            <person name="Cannon C."/>
            <person name="Castanera R."/>
            <person name="Culley D."/>
            <person name="Daum C."/>
            <person name="Ezra D."/>
            <person name="Gonzalez J."/>
            <person name="Henrissat B."/>
            <person name="Kuo A."/>
            <person name="Liang C."/>
            <person name="Lipzen A."/>
            <person name="Lutzoni F."/>
            <person name="Magnuson J."/>
            <person name="Mondo S."/>
            <person name="Nolan M."/>
            <person name="Ohm R."/>
            <person name="Pangilinan J."/>
            <person name="Park H.-J."/>
            <person name="Ramirez L."/>
            <person name="Alfaro M."/>
            <person name="Sun H."/>
            <person name="Tritt A."/>
            <person name="Yoshinaga Y."/>
            <person name="Zwiers L.-H."/>
            <person name="Turgeon B."/>
            <person name="Goodwin S."/>
            <person name="Spatafora J."/>
            <person name="Crous P."/>
            <person name="Grigoriev I."/>
        </authorList>
    </citation>
    <scope>NUCLEOTIDE SEQUENCE</scope>
    <source>
        <strain evidence="1">CBS 123094</strain>
    </source>
</reference>
<dbReference type="Proteomes" id="UP000799779">
    <property type="component" value="Unassembled WGS sequence"/>
</dbReference>
<organism evidence="1 2">
    <name type="scientific">Amniculicola lignicola CBS 123094</name>
    <dbReference type="NCBI Taxonomy" id="1392246"/>
    <lineage>
        <taxon>Eukaryota</taxon>
        <taxon>Fungi</taxon>
        <taxon>Dikarya</taxon>
        <taxon>Ascomycota</taxon>
        <taxon>Pezizomycotina</taxon>
        <taxon>Dothideomycetes</taxon>
        <taxon>Pleosporomycetidae</taxon>
        <taxon>Pleosporales</taxon>
        <taxon>Amniculicolaceae</taxon>
        <taxon>Amniculicola</taxon>
    </lineage>
</organism>
<name>A0A6A5W1P2_9PLEO</name>
<dbReference type="AlphaFoldDB" id="A0A6A5W1P2"/>
<accession>A0A6A5W1P2</accession>
<proteinExistence type="predicted"/>
<evidence type="ECO:0000313" key="1">
    <source>
        <dbReference type="EMBL" id="KAF1994829.1"/>
    </source>
</evidence>
<keyword evidence="2" id="KW-1185">Reference proteome</keyword>
<sequence>MTCDGRRMRQTRSVFTIAKPTLFDTITLSPPISFPIYLCFILFLSPITTSERSILSPLCYPGRILRRTTTPHHVWILHLAHPLPPHSSHQRPCTSRKHPAPIPPTSVITIALKRDALIVFSTSYTAE</sequence>
<evidence type="ECO:0000313" key="2">
    <source>
        <dbReference type="Proteomes" id="UP000799779"/>
    </source>
</evidence>
<protein>
    <submittedName>
        <fullName evidence="1">Uncharacterized protein</fullName>
    </submittedName>
</protein>